<accession>A0A0M3II32</accession>
<dbReference type="WBParaSite" id="ALUE_0001815301-mRNA-1">
    <property type="protein sequence ID" value="ALUE_0001815301-mRNA-1"/>
    <property type="gene ID" value="ALUE_0001815301"/>
</dbReference>
<evidence type="ECO:0000313" key="1">
    <source>
        <dbReference type="Proteomes" id="UP000036681"/>
    </source>
</evidence>
<organism evidence="1 2">
    <name type="scientific">Ascaris lumbricoides</name>
    <name type="common">Giant roundworm</name>
    <dbReference type="NCBI Taxonomy" id="6252"/>
    <lineage>
        <taxon>Eukaryota</taxon>
        <taxon>Metazoa</taxon>
        <taxon>Ecdysozoa</taxon>
        <taxon>Nematoda</taxon>
        <taxon>Chromadorea</taxon>
        <taxon>Rhabditida</taxon>
        <taxon>Spirurina</taxon>
        <taxon>Ascaridomorpha</taxon>
        <taxon>Ascaridoidea</taxon>
        <taxon>Ascarididae</taxon>
        <taxon>Ascaris</taxon>
    </lineage>
</organism>
<name>A0A0M3II32_ASCLU</name>
<reference evidence="2" key="1">
    <citation type="submission" date="2017-02" db="UniProtKB">
        <authorList>
            <consortium name="WormBaseParasite"/>
        </authorList>
    </citation>
    <scope>IDENTIFICATION</scope>
</reference>
<sequence length="32" mass="3605">MVYHIARYLLINNRKVLENATRMGNMIGGAKG</sequence>
<keyword evidence="1" id="KW-1185">Reference proteome</keyword>
<dbReference type="AlphaFoldDB" id="A0A0M3II32"/>
<proteinExistence type="predicted"/>
<evidence type="ECO:0000313" key="2">
    <source>
        <dbReference type="WBParaSite" id="ALUE_0001815301-mRNA-1"/>
    </source>
</evidence>
<dbReference type="Proteomes" id="UP000036681">
    <property type="component" value="Unplaced"/>
</dbReference>
<protein>
    <submittedName>
        <fullName evidence="2">Transposase</fullName>
    </submittedName>
</protein>